<organism evidence="1 2">
    <name type="scientific">Capillibacterium thermochitinicola</name>
    <dbReference type="NCBI Taxonomy" id="2699427"/>
    <lineage>
        <taxon>Bacteria</taxon>
        <taxon>Bacillati</taxon>
        <taxon>Bacillota</taxon>
        <taxon>Capillibacterium</taxon>
    </lineage>
</organism>
<sequence length="321" mass="35297">MTRRRLFVGLMVVALIVCMSTTLFGAASVRRYAYSASNPGGVWYTMCGGIVKLLQEKLPSNIRVDMIASGGSVLNTRRLASGEADLTMAYSTHLWECWNGEGIMKGRPNDNPRIMFEIYKSDHYFVTLANSGIKSMKDLEGKRVVLGPPGSGSSDNSRFTLRTLGINAIESELAFGDAAQALAEGKVHAMGMSGSPAAGLVEVAATRDIYIIPFTDEELDKIVSAGPFFSKGVMPANTYQGQTKDVPVFMFTVYQVASKNVPADDVYEMMKVCFSPEGKEYLGAVHPYWKTMKNDPELVKALGIPYHPGAERFWREQEQKK</sequence>
<dbReference type="Proteomes" id="UP000657177">
    <property type="component" value="Unassembled WGS sequence"/>
</dbReference>
<dbReference type="SUPFAM" id="SSF53850">
    <property type="entry name" value="Periplasmic binding protein-like II"/>
    <property type="match status" value="1"/>
</dbReference>
<protein>
    <submittedName>
        <fullName evidence="1">TAXI family TRAP transporter solute-binding subunit</fullName>
    </submittedName>
</protein>
<gene>
    <name evidence="1" type="ORF">G5B42_10700</name>
</gene>
<reference evidence="1" key="1">
    <citation type="submission" date="2020-06" db="EMBL/GenBank/DDBJ databases">
        <title>Novel chitinolytic bacterium.</title>
        <authorList>
            <person name="Ungkulpasvich U."/>
            <person name="Kosugi A."/>
            <person name="Uke A."/>
        </authorList>
    </citation>
    <scope>NUCLEOTIDE SEQUENCE</scope>
    <source>
        <strain evidence="1">UUS1-1</strain>
    </source>
</reference>
<dbReference type="Gene3D" id="3.40.190.10">
    <property type="entry name" value="Periplasmic binding protein-like II"/>
    <property type="match status" value="2"/>
</dbReference>
<dbReference type="RefSeq" id="WP_181340468.1">
    <property type="nucleotide sequence ID" value="NZ_JAAKDE010000039.1"/>
</dbReference>
<proteinExistence type="predicted"/>
<dbReference type="NCBIfam" id="TIGR02122">
    <property type="entry name" value="TRAP_TAXI"/>
    <property type="match status" value="1"/>
</dbReference>
<name>A0A8J6LJP5_9FIRM</name>
<dbReference type="AlphaFoldDB" id="A0A8J6LJP5"/>
<accession>A0A8J6LJP5</accession>
<evidence type="ECO:0000313" key="2">
    <source>
        <dbReference type="Proteomes" id="UP000657177"/>
    </source>
</evidence>
<keyword evidence="2" id="KW-1185">Reference proteome</keyword>
<dbReference type="PANTHER" id="PTHR42941">
    <property type="entry name" value="SLL1037 PROTEIN"/>
    <property type="match status" value="1"/>
</dbReference>
<dbReference type="EMBL" id="JAAKDE010000039">
    <property type="protein sequence ID" value="MBA2134000.1"/>
    <property type="molecule type" value="Genomic_DNA"/>
</dbReference>
<dbReference type="InterPro" id="IPR011852">
    <property type="entry name" value="TRAP_TAXI"/>
</dbReference>
<evidence type="ECO:0000313" key="1">
    <source>
        <dbReference type="EMBL" id="MBA2134000.1"/>
    </source>
</evidence>
<dbReference type="PANTHER" id="PTHR42941:SF1">
    <property type="entry name" value="SLL1037 PROTEIN"/>
    <property type="match status" value="1"/>
</dbReference>
<dbReference type="Pfam" id="PF16868">
    <property type="entry name" value="NMT1_3"/>
    <property type="match status" value="1"/>
</dbReference>
<comment type="caution">
    <text evidence="1">The sequence shown here is derived from an EMBL/GenBank/DDBJ whole genome shotgun (WGS) entry which is preliminary data.</text>
</comment>
<dbReference type="CDD" id="cd13520">
    <property type="entry name" value="PBP2_TAXI_TRAP"/>
    <property type="match status" value="1"/>
</dbReference>